<feature type="active site" description="Nucleophile" evidence="7">
    <location>
        <position position="165"/>
    </location>
</feature>
<comment type="subcellular location">
    <subcellularLocation>
        <location evidence="2">Microsome membrane</location>
        <topology evidence="2">Single-pass membrane protein</topology>
    </subcellularLocation>
</comment>
<dbReference type="GO" id="GO:0097176">
    <property type="term" value="P:epoxide metabolic process"/>
    <property type="evidence" value="ECO:0007669"/>
    <property type="project" value="TreeGrafter"/>
</dbReference>
<accession>A0A482WCB0</accession>
<dbReference type="InterPro" id="IPR010497">
    <property type="entry name" value="Epoxide_hydro_N"/>
</dbReference>
<evidence type="ECO:0000256" key="4">
    <source>
        <dbReference type="ARBA" id="ARBA00012091"/>
    </source>
</evidence>
<dbReference type="GO" id="GO:0033961">
    <property type="term" value="F:cis-stilbene-oxide hydrolase activity"/>
    <property type="evidence" value="ECO:0007669"/>
    <property type="project" value="UniProtKB-EC"/>
</dbReference>
<keyword evidence="6 9" id="KW-0378">Hydrolase</keyword>
<keyword evidence="5" id="KW-0058">Aromatic hydrocarbons catabolism</keyword>
<dbReference type="InterPro" id="IPR000639">
    <property type="entry name" value="Epox_hydrolase-like"/>
</dbReference>
<evidence type="ECO:0000256" key="7">
    <source>
        <dbReference type="PIRSR" id="PIRSR001112-1"/>
    </source>
</evidence>
<reference evidence="9 10" key="1">
    <citation type="submission" date="2017-03" db="EMBL/GenBank/DDBJ databases">
        <title>Genome of the blue death feigning beetle - Asbolus verrucosus.</title>
        <authorList>
            <person name="Rider S.D."/>
        </authorList>
    </citation>
    <scope>NUCLEOTIDE SEQUENCE [LARGE SCALE GENOMIC DNA]</scope>
    <source>
        <strain evidence="9">Butters</strain>
        <tissue evidence="9">Head and leg muscle</tissue>
    </source>
</reference>
<evidence type="ECO:0000256" key="5">
    <source>
        <dbReference type="ARBA" id="ARBA00022797"/>
    </source>
</evidence>
<name>A0A482WCB0_ASBVE</name>
<evidence type="ECO:0000256" key="3">
    <source>
        <dbReference type="ARBA" id="ARBA00010088"/>
    </source>
</evidence>
<sequence length="397" mass="45042">VLKDLQQRLTNARTFVPPLEGIQQQYGINTKLLNNIVDYWRTKYNWREREKFLNQFPQYTVSVQGLRLHYLHVKPKTQQGFQVLPLLLLHGWPGSVREFYEIIPYLTTPTPGRNFVFEVIAPSLPGYGFSEAAVRPGLGAVEMAVVFKNFMKRLGYEQYYLQGGDWGAIIAQHMAVLFPDQILGVHSNMCFANTFLSNVKIFLGSFYPPLIVPKEFEHKLYPLSNFFSTILLEMGYMHLQATKPDTVGVGLNDSPVGLAAYILEKFSTWTNPEWKNLEDGGLTKKFTYTNLLDNIMIYWVTGSITTSVRLYSETFNKAQMSIGIEKIPVKVPSACAKFAHELAYSPSTVLKEKYHNLVHESDFTDGGHFAAFEVPKVLADDIYLAAEKILAANASQK</sequence>
<dbReference type="Gene3D" id="3.40.50.1820">
    <property type="entry name" value="alpha/beta hydrolase"/>
    <property type="match status" value="1"/>
</dbReference>
<evidence type="ECO:0000256" key="6">
    <source>
        <dbReference type="ARBA" id="ARBA00022801"/>
    </source>
</evidence>
<dbReference type="SUPFAM" id="SSF53474">
    <property type="entry name" value="alpha/beta-Hydrolases"/>
    <property type="match status" value="1"/>
</dbReference>
<dbReference type="Proteomes" id="UP000292052">
    <property type="component" value="Unassembled WGS sequence"/>
</dbReference>
<dbReference type="EC" id="3.3.2.9" evidence="4"/>
<dbReference type="PANTHER" id="PTHR21661:SF35">
    <property type="entry name" value="EPOXIDE HYDROLASE"/>
    <property type="match status" value="1"/>
</dbReference>
<dbReference type="AlphaFoldDB" id="A0A482WCB0"/>
<dbReference type="InterPro" id="IPR016292">
    <property type="entry name" value="Epoxide_hydrolase"/>
</dbReference>
<feature type="non-terminal residue" evidence="9">
    <location>
        <position position="1"/>
    </location>
</feature>
<dbReference type="Pfam" id="PF06441">
    <property type="entry name" value="EHN"/>
    <property type="match status" value="1"/>
</dbReference>
<dbReference type="STRING" id="1661398.A0A482WCB0"/>
<keyword evidence="10" id="KW-1185">Reference proteome</keyword>
<dbReference type="PRINTS" id="PR00412">
    <property type="entry name" value="EPOXHYDRLASE"/>
</dbReference>
<dbReference type="OrthoDB" id="7130006at2759"/>
<dbReference type="PANTHER" id="PTHR21661">
    <property type="entry name" value="EPOXIDE HYDROLASE 1-RELATED"/>
    <property type="match status" value="1"/>
</dbReference>
<evidence type="ECO:0000313" key="9">
    <source>
        <dbReference type="EMBL" id="RZC42038.1"/>
    </source>
</evidence>
<comment type="similarity">
    <text evidence="3">Belongs to the peptidase S33 family.</text>
</comment>
<comment type="caution">
    <text evidence="9">The sequence shown here is derived from an EMBL/GenBank/DDBJ whole genome shotgun (WGS) entry which is preliminary data.</text>
</comment>
<feature type="domain" description="Epoxide hydrolase N-terminal" evidence="8">
    <location>
        <begin position="2"/>
        <end position="99"/>
    </location>
</feature>
<evidence type="ECO:0000259" key="8">
    <source>
        <dbReference type="Pfam" id="PF06441"/>
    </source>
</evidence>
<feature type="active site" description="Proton donor" evidence="7">
    <location>
        <position position="311"/>
    </location>
</feature>
<feature type="active site" description="Proton acceptor" evidence="7">
    <location>
        <position position="368"/>
    </location>
</feature>
<evidence type="ECO:0000256" key="2">
    <source>
        <dbReference type="ARBA" id="ARBA00004111"/>
    </source>
</evidence>
<evidence type="ECO:0000313" key="10">
    <source>
        <dbReference type="Proteomes" id="UP000292052"/>
    </source>
</evidence>
<evidence type="ECO:0000256" key="1">
    <source>
        <dbReference type="ARBA" id="ARBA00000221"/>
    </source>
</evidence>
<gene>
    <name evidence="9" type="ORF">BDFB_013615</name>
</gene>
<protein>
    <recommendedName>
        <fullName evidence="4">microsomal epoxide hydrolase</fullName>
        <ecNumber evidence="4">3.3.2.9</ecNumber>
    </recommendedName>
</protein>
<proteinExistence type="inferred from homology"/>
<dbReference type="PIRSF" id="PIRSF001112">
    <property type="entry name" value="Epoxide_hydrolase"/>
    <property type="match status" value="1"/>
</dbReference>
<dbReference type="EMBL" id="QDEB01011552">
    <property type="protein sequence ID" value="RZC42038.1"/>
    <property type="molecule type" value="Genomic_DNA"/>
</dbReference>
<organism evidence="9 10">
    <name type="scientific">Asbolus verrucosus</name>
    <name type="common">Desert ironclad beetle</name>
    <dbReference type="NCBI Taxonomy" id="1661398"/>
    <lineage>
        <taxon>Eukaryota</taxon>
        <taxon>Metazoa</taxon>
        <taxon>Ecdysozoa</taxon>
        <taxon>Arthropoda</taxon>
        <taxon>Hexapoda</taxon>
        <taxon>Insecta</taxon>
        <taxon>Pterygota</taxon>
        <taxon>Neoptera</taxon>
        <taxon>Endopterygota</taxon>
        <taxon>Coleoptera</taxon>
        <taxon>Polyphaga</taxon>
        <taxon>Cucujiformia</taxon>
        <taxon>Tenebrionidae</taxon>
        <taxon>Pimeliinae</taxon>
        <taxon>Asbolus</taxon>
    </lineage>
</organism>
<dbReference type="InterPro" id="IPR029058">
    <property type="entry name" value="AB_hydrolase_fold"/>
</dbReference>
<comment type="catalytic activity">
    <reaction evidence="1">
        <text>1-(4-methoxyphenyl)-N-methyl-N-[(3-methyloxetan-3-yl)methyl]methanamine + H2O = 2-{[(4-methoxybenzyl)(methyl)amino]methyl}-2-methylpropane-1,3-diol</text>
        <dbReference type="Rhea" id="RHEA:55764"/>
        <dbReference type="ChEBI" id="CHEBI:15377"/>
        <dbReference type="ChEBI" id="CHEBI:139161"/>
        <dbReference type="ChEBI" id="CHEBI:139164"/>
        <dbReference type="EC" id="3.3.2.9"/>
    </reaction>
</comment>